<evidence type="ECO:0000256" key="2">
    <source>
        <dbReference type="ARBA" id="ARBA00004395"/>
    </source>
</evidence>
<accession>A0A7I4EAX6</accession>
<dbReference type="Gene3D" id="1.10.8.20">
    <property type="entry name" value="N-terminal domain of phosphatidylinositol transfer protein sec14p"/>
    <property type="match status" value="1"/>
</dbReference>
<keyword evidence="7" id="KW-1185">Reference proteome</keyword>
<evidence type="ECO:0000259" key="5">
    <source>
        <dbReference type="PROSITE" id="PS50191"/>
    </source>
</evidence>
<dbReference type="Pfam" id="PF03765">
    <property type="entry name" value="CRAL_TRIO_N"/>
    <property type="match status" value="1"/>
</dbReference>
<dbReference type="PRINTS" id="PR00180">
    <property type="entry name" value="CRETINALDHBP"/>
</dbReference>
<name>A0A7I4EAX6_PHYPA</name>
<comment type="similarity">
    <text evidence="4">Belongs to the SFH family.</text>
</comment>
<dbReference type="InterPro" id="IPR001251">
    <property type="entry name" value="CRAL-TRIO_dom"/>
</dbReference>
<evidence type="ECO:0000313" key="6">
    <source>
        <dbReference type="EnsemblPlants" id="Pp3c6_15520V3.3"/>
    </source>
</evidence>
<dbReference type="PROSITE" id="PS50191">
    <property type="entry name" value="CRAL_TRIO"/>
    <property type="match status" value="1"/>
</dbReference>
<keyword evidence="3" id="KW-0653">Protein transport</keyword>
<sequence>MGAYSQELNGSRCTHSELTASANNVDCETPRGSGSKAKFGAIRAIIGTSKLRNSLKRRRGGGFHRSKNLSLPIEDVRDVKDQQAVEEFRRDLITRNLLPELHDDYHVLLRFIKARKYDVKKAAEMWKNMLAWRMEFGTDTIDEDFKFTEIDKVRNYYPQGYHGVDKEGRPVYIERIGKIHAQNLMEVTTLDRYLKYHVQEFEKLLNLKFPACSVAANRHIDTTTTILDVAGVGLKNFCKPARDLIVAIQKVDSENYPETLAQLFIVNAGPGFKMLWGTIKGFLDPHTAAKIHVIGNNYQKKLLEIVDESNLPDFLGGTCTCPAEGGCMQSDMGPWKDPDILKVVLAAAQGKGARDSVSSATDFADSCRFEDIKREVGHEVDEAHEDFFADVGEKSVTHPNLKVSPVKEQRLGNGEPTGGFSRKDESPTFNGTSGLVWTTGTSAWSTLWSLFLAVLDCLSLPYRLVSSKSQVKDSQDWMKADEFARLSCLISNRVARLEGEVTMLSSTCSLASKKHTVDPSAERIKCLEAELAETKKDIKEIIAKQQDLIVAIEQMGEYRKMKPIFYCW</sequence>
<proteinExistence type="inferred from homology"/>
<dbReference type="Pfam" id="PF00650">
    <property type="entry name" value="CRAL_TRIO"/>
    <property type="match status" value="1"/>
</dbReference>
<reference evidence="6 7" key="1">
    <citation type="journal article" date="2008" name="Science">
        <title>The Physcomitrella genome reveals evolutionary insights into the conquest of land by plants.</title>
        <authorList>
            <person name="Rensing S."/>
            <person name="Lang D."/>
            <person name="Zimmer A."/>
            <person name="Terry A."/>
            <person name="Salamov A."/>
            <person name="Shapiro H."/>
            <person name="Nishiyama T."/>
            <person name="Perroud P.-F."/>
            <person name="Lindquist E."/>
            <person name="Kamisugi Y."/>
            <person name="Tanahashi T."/>
            <person name="Sakakibara K."/>
            <person name="Fujita T."/>
            <person name="Oishi K."/>
            <person name="Shin-I T."/>
            <person name="Kuroki Y."/>
            <person name="Toyoda A."/>
            <person name="Suzuki Y."/>
            <person name="Hashimoto A."/>
            <person name="Yamaguchi K."/>
            <person name="Sugano A."/>
            <person name="Kohara Y."/>
            <person name="Fujiyama A."/>
            <person name="Anterola A."/>
            <person name="Aoki S."/>
            <person name="Ashton N."/>
            <person name="Barbazuk W.B."/>
            <person name="Barker E."/>
            <person name="Bennetzen J."/>
            <person name="Bezanilla M."/>
            <person name="Blankenship R."/>
            <person name="Cho S.H."/>
            <person name="Dutcher S."/>
            <person name="Estelle M."/>
            <person name="Fawcett J.A."/>
            <person name="Gundlach H."/>
            <person name="Hanada K."/>
            <person name="Heyl A."/>
            <person name="Hicks K.A."/>
            <person name="Hugh J."/>
            <person name="Lohr M."/>
            <person name="Mayer K."/>
            <person name="Melkozernov A."/>
            <person name="Murata T."/>
            <person name="Nelson D."/>
            <person name="Pils B."/>
            <person name="Prigge M."/>
            <person name="Reiss B."/>
            <person name="Renner T."/>
            <person name="Rombauts S."/>
            <person name="Rushton P."/>
            <person name="Sanderfoot A."/>
            <person name="Schween G."/>
            <person name="Shiu S.-H."/>
            <person name="Stueber K."/>
            <person name="Theodoulou F.L."/>
            <person name="Tu H."/>
            <person name="Van de Peer Y."/>
            <person name="Verrier P.J."/>
            <person name="Waters E."/>
            <person name="Wood A."/>
            <person name="Yang L."/>
            <person name="Cove D."/>
            <person name="Cuming A."/>
            <person name="Hasebe M."/>
            <person name="Lucas S."/>
            <person name="Mishler D.B."/>
            <person name="Reski R."/>
            <person name="Grigoriev I."/>
            <person name="Quatrano R.S."/>
            <person name="Boore J.L."/>
        </authorList>
    </citation>
    <scope>NUCLEOTIDE SEQUENCE [LARGE SCALE GENOMIC DNA]</scope>
    <source>
        <strain evidence="6 7">cv. Gransden 2004</strain>
    </source>
</reference>
<dbReference type="EnsemblPlants" id="Pp3c6_15520V3.3">
    <property type="protein sequence ID" value="Pp3c6_15520V3.3"/>
    <property type="gene ID" value="Pp3c6_15520"/>
</dbReference>
<reference evidence="6" key="3">
    <citation type="submission" date="2020-12" db="UniProtKB">
        <authorList>
            <consortium name="EnsemblPlants"/>
        </authorList>
    </citation>
    <scope>IDENTIFICATION</scope>
</reference>
<dbReference type="Gramene" id="Pp3c6_15520V3.3">
    <property type="protein sequence ID" value="Pp3c6_15520V3.3"/>
    <property type="gene ID" value="Pp3c6_15520"/>
</dbReference>
<gene>
    <name evidence="6" type="primary">LOC112283453</name>
</gene>
<dbReference type="InterPro" id="IPR051026">
    <property type="entry name" value="PI/PC_transfer"/>
</dbReference>
<dbReference type="EMBL" id="ABEU02000006">
    <property type="status" value="NOT_ANNOTATED_CDS"/>
    <property type="molecule type" value="Genomic_DNA"/>
</dbReference>
<evidence type="ECO:0000313" key="7">
    <source>
        <dbReference type="Proteomes" id="UP000006727"/>
    </source>
</evidence>
<dbReference type="SUPFAM" id="SSF52087">
    <property type="entry name" value="CRAL/TRIO domain"/>
    <property type="match status" value="1"/>
</dbReference>
<dbReference type="CDD" id="cd00170">
    <property type="entry name" value="SEC14"/>
    <property type="match status" value="1"/>
</dbReference>
<dbReference type="PANTHER" id="PTHR45657">
    <property type="entry name" value="CRAL-TRIO DOMAIN-CONTAINING PROTEIN YKL091C-RELATED"/>
    <property type="match status" value="1"/>
</dbReference>
<reference evidence="6 7" key="2">
    <citation type="journal article" date="2018" name="Plant J.">
        <title>The Physcomitrella patens chromosome-scale assembly reveals moss genome structure and evolution.</title>
        <authorList>
            <person name="Lang D."/>
            <person name="Ullrich K.K."/>
            <person name="Murat F."/>
            <person name="Fuchs J."/>
            <person name="Jenkins J."/>
            <person name="Haas F.B."/>
            <person name="Piednoel M."/>
            <person name="Gundlach H."/>
            <person name="Van Bel M."/>
            <person name="Meyberg R."/>
            <person name="Vives C."/>
            <person name="Morata J."/>
            <person name="Symeonidi A."/>
            <person name="Hiss M."/>
            <person name="Muchero W."/>
            <person name="Kamisugi Y."/>
            <person name="Saleh O."/>
            <person name="Blanc G."/>
            <person name="Decker E.L."/>
            <person name="van Gessel N."/>
            <person name="Grimwood J."/>
            <person name="Hayes R.D."/>
            <person name="Graham S.W."/>
            <person name="Gunter L.E."/>
            <person name="McDaniel S.F."/>
            <person name="Hoernstein S.N.W."/>
            <person name="Larsson A."/>
            <person name="Li F.W."/>
            <person name="Perroud P.F."/>
            <person name="Phillips J."/>
            <person name="Ranjan P."/>
            <person name="Rokshar D.S."/>
            <person name="Rothfels C.J."/>
            <person name="Schneider L."/>
            <person name="Shu S."/>
            <person name="Stevenson D.W."/>
            <person name="Thummler F."/>
            <person name="Tillich M."/>
            <person name="Villarreal Aguilar J.C."/>
            <person name="Widiez T."/>
            <person name="Wong G.K."/>
            <person name="Wymore A."/>
            <person name="Zhang Y."/>
            <person name="Zimmer A.D."/>
            <person name="Quatrano R.S."/>
            <person name="Mayer K.F.X."/>
            <person name="Goodstein D."/>
            <person name="Casacuberta J.M."/>
            <person name="Vandepoele K."/>
            <person name="Reski R."/>
            <person name="Cuming A.C."/>
            <person name="Tuskan G.A."/>
            <person name="Maumus F."/>
            <person name="Salse J."/>
            <person name="Schmutz J."/>
            <person name="Rensing S.A."/>
        </authorList>
    </citation>
    <scope>NUCLEOTIDE SEQUENCE [LARGE SCALE GENOMIC DNA]</scope>
    <source>
        <strain evidence="6 7">cv. Gransden 2004</strain>
    </source>
</reference>
<dbReference type="GO" id="GO:0005886">
    <property type="term" value="C:plasma membrane"/>
    <property type="evidence" value="ECO:0007669"/>
    <property type="project" value="UniProtKB-SubCell"/>
</dbReference>
<dbReference type="GO" id="GO:0000139">
    <property type="term" value="C:Golgi membrane"/>
    <property type="evidence" value="ECO:0007669"/>
    <property type="project" value="UniProtKB-SubCell"/>
</dbReference>
<comment type="subcellular location">
    <subcellularLocation>
        <location evidence="1">Cell membrane</location>
        <topology evidence="1">Peripheral membrane protein</topology>
    </subcellularLocation>
    <subcellularLocation>
        <location evidence="2">Golgi apparatus membrane</location>
        <topology evidence="2">Peripheral membrane protein</topology>
    </subcellularLocation>
</comment>
<evidence type="ECO:0000256" key="3">
    <source>
        <dbReference type="ARBA" id="ARBA00022927"/>
    </source>
</evidence>
<evidence type="ECO:0000256" key="1">
    <source>
        <dbReference type="ARBA" id="ARBA00004202"/>
    </source>
</evidence>
<dbReference type="RefSeq" id="XP_024377878.1">
    <property type="nucleotide sequence ID" value="XM_024522110.2"/>
</dbReference>
<dbReference type="AlphaFoldDB" id="A0A7I4EAX6"/>
<dbReference type="SMART" id="SM00516">
    <property type="entry name" value="SEC14"/>
    <property type="match status" value="1"/>
</dbReference>
<dbReference type="SUPFAM" id="SSF46938">
    <property type="entry name" value="CRAL/TRIO N-terminal domain"/>
    <property type="match status" value="1"/>
</dbReference>
<dbReference type="InterPro" id="IPR036273">
    <property type="entry name" value="CRAL/TRIO_N_dom_sf"/>
</dbReference>
<dbReference type="Gene3D" id="3.40.525.10">
    <property type="entry name" value="CRAL-TRIO lipid binding domain"/>
    <property type="match status" value="1"/>
</dbReference>
<dbReference type="InterPro" id="IPR011074">
    <property type="entry name" value="CRAL/TRIO_N_dom"/>
</dbReference>
<dbReference type="Proteomes" id="UP000006727">
    <property type="component" value="Chromosome 6"/>
</dbReference>
<feature type="domain" description="CRAL-TRIO" evidence="5">
    <location>
        <begin position="149"/>
        <end position="323"/>
    </location>
</feature>
<dbReference type="SMART" id="SM01100">
    <property type="entry name" value="CRAL_TRIO_N"/>
    <property type="match status" value="1"/>
</dbReference>
<evidence type="ECO:0000256" key="4">
    <source>
        <dbReference type="ARBA" id="ARBA00038020"/>
    </source>
</evidence>
<keyword evidence="3" id="KW-0813">Transport</keyword>
<dbReference type="FunFam" id="3.40.525.10:FF:000011">
    <property type="entry name" value="SEC14 cytosolic factor"/>
    <property type="match status" value="1"/>
</dbReference>
<dbReference type="GeneID" id="112283453"/>
<dbReference type="InterPro" id="IPR036865">
    <property type="entry name" value="CRAL-TRIO_dom_sf"/>
</dbReference>
<dbReference type="GO" id="GO:0015031">
    <property type="term" value="P:protein transport"/>
    <property type="evidence" value="ECO:0007669"/>
    <property type="project" value="UniProtKB-KW"/>
</dbReference>
<organism evidence="6 7">
    <name type="scientific">Physcomitrium patens</name>
    <name type="common">Spreading-leaved earth moss</name>
    <name type="synonym">Physcomitrella patens</name>
    <dbReference type="NCBI Taxonomy" id="3218"/>
    <lineage>
        <taxon>Eukaryota</taxon>
        <taxon>Viridiplantae</taxon>
        <taxon>Streptophyta</taxon>
        <taxon>Embryophyta</taxon>
        <taxon>Bryophyta</taxon>
        <taxon>Bryophytina</taxon>
        <taxon>Bryopsida</taxon>
        <taxon>Funariidae</taxon>
        <taxon>Funariales</taxon>
        <taxon>Funariaceae</taxon>
        <taxon>Physcomitrium</taxon>
    </lineage>
</organism>
<dbReference type="PANTHER" id="PTHR45657:SF1">
    <property type="entry name" value="CRAL-TRIO DOMAIN-CONTAINING PROTEIN YKL091C-RELATED"/>
    <property type="match status" value="1"/>
</dbReference>
<protein>
    <recommendedName>
        <fullName evidence="5">CRAL-TRIO domain-containing protein</fullName>
    </recommendedName>
</protein>